<dbReference type="EMBL" id="WEFP01000001">
    <property type="protein sequence ID" value="KAB7577593.1"/>
    <property type="molecule type" value="Genomic_DNA"/>
</dbReference>
<name>A0A133CL36_ENTFC</name>
<dbReference type="Proteomes" id="UP000249070">
    <property type="component" value="Unassembled WGS sequence"/>
</dbReference>
<dbReference type="InterPro" id="IPR041273">
    <property type="entry name" value="NAT_N"/>
</dbReference>
<dbReference type="GeneID" id="66453031"/>
<evidence type="ECO:0000313" key="6">
    <source>
        <dbReference type="EMBL" id="MDT2368609.1"/>
    </source>
</evidence>
<dbReference type="EMBL" id="JARPTX010000001">
    <property type="protein sequence ID" value="MDT2368609.1"/>
    <property type="molecule type" value="Genomic_DNA"/>
</dbReference>
<evidence type="ECO:0000313" key="8">
    <source>
        <dbReference type="EMBL" id="PZM56376.1"/>
    </source>
</evidence>
<reference evidence="8 11" key="3">
    <citation type="submission" date="2018-05" db="EMBL/GenBank/DDBJ databases">
        <title>Vancomycin-resistant Enterococcus faecium strain from Chelyabinsk, Russia.</title>
        <authorList>
            <person name="Gostev V."/>
            <person name="Goncharov A."/>
            <person name="Kolodzhieva V."/>
            <person name="Suvorov A."/>
            <person name="Sidorenko S."/>
            <person name="Zueva L."/>
        </authorList>
    </citation>
    <scope>NUCLEOTIDE SEQUENCE [LARGE SCALE GENOMIC DNA]</scope>
    <source>
        <strain evidence="8 11">20</strain>
    </source>
</reference>
<gene>
    <name evidence="7" type="ORF">B1P95_11180</name>
    <name evidence="9" type="ORF">CYQ77_11545</name>
    <name evidence="3" type="ORF">D9Z05_00120</name>
    <name evidence="8" type="ORF">DKP91_04270</name>
    <name evidence="4" type="ORF">GBM73_09745</name>
    <name evidence="5" type="ORF">KYX88_06950</name>
    <name evidence="6" type="ORF">P6Z85_00185</name>
</gene>
<dbReference type="Proteomes" id="UP000289562">
    <property type="component" value="Unassembled WGS sequence"/>
</dbReference>
<dbReference type="Proteomes" id="UP000191171">
    <property type="component" value="Unassembled WGS sequence"/>
</dbReference>
<reference evidence="4 14" key="5">
    <citation type="submission" date="2019-10" db="EMBL/GenBank/DDBJ databases">
        <title>Evolutionary dynamics of vancomycin-resistant Enterococcus faecium during gastrointestinal tract colonization and bloodstream infection in immunocompromised pediatric patients.</title>
        <authorList>
            <person name="Chilambi G.S."/>
            <person name="Nordstrom H.R."/>
            <person name="Evans D.R."/>
            <person name="Ferrolino J."/>
            <person name="Hayden R.T."/>
            <person name="Maron G.M."/>
            <person name="Vo A.N."/>
            <person name="Gilmore M.S."/>
            <person name="Wolf J."/>
            <person name="Rosch J.W."/>
            <person name="Van Tyne D."/>
        </authorList>
    </citation>
    <scope>NUCLEOTIDE SEQUENCE [LARGE SCALE GENOMIC DNA]</scope>
    <source>
        <strain evidence="4 14">VRECG27</strain>
    </source>
</reference>
<evidence type="ECO:0000313" key="9">
    <source>
        <dbReference type="EMBL" id="RXU85158.1"/>
    </source>
</evidence>
<feature type="domain" description="N-acyltransferase N-terminal" evidence="1">
    <location>
        <begin position="22"/>
        <end position="140"/>
    </location>
</feature>
<reference evidence="7 10" key="1">
    <citation type="submission" date="2017-02" db="EMBL/GenBank/DDBJ databases">
        <title>Clonality and virulence of isolates of VRE in Hematopoietic Stem Cell Transplanted (HSCT) patients.</title>
        <authorList>
            <person name="Marchi A.P."/>
            <person name="Martins R.C."/>
            <person name="Marie S.K."/>
            <person name="Levin A.S."/>
            <person name="Costa S.F."/>
        </authorList>
    </citation>
    <scope>NUCLEOTIDE SEQUENCE [LARGE SCALE GENOMIC DNA]</scope>
    <source>
        <strain evidence="7 10">LIM1759</strain>
    </source>
</reference>
<dbReference type="Pfam" id="PF18082">
    <property type="entry name" value="NAT_N"/>
    <property type="match status" value="1"/>
</dbReference>
<evidence type="ECO:0000313" key="4">
    <source>
        <dbReference type="EMBL" id="KAB7577593.1"/>
    </source>
</evidence>
<evidence type="ECO:0000313" key="14">
    <source>
        <dbReference type="Proteomes" id="UP000469871"/>
    </source>
</evidence>
<accession>A0A133CL36</accession>
<evidence type="ECO:0000313" key="3">
    <source>
        <dbReference type="EMBL" id="AYM71770.1"/>
    </source>
</evidence>
<dbReference type="EMBL" id="CP033041">
    <property type="protein sequence ID" value="AYM71770.1"/>
    <property type="molecule type" value="Genomic_DNA"/>
</dbReference>
<dbReference type="EMBL" id="PJVH01000048">
    <property type="protein sequence ID" value="RXU85158.1"/>
    <property type="molecule type" value="Genomic_DNA"/>
</dbReference>
<evidence type="ECO:0000313" key="10">
    <source>
        <dbReference type="Proteomes" id="UP000191171"/>
    </source>
</evidence>
<keyword evidence="5" id="KW-0808">Transferase</keyword>
<sequence>MRFKDMKRGNLMKKISNEIQILAETLTLPKVVIEQMIVQAKNILDEVFEQYSHELMDPNKAKATAKKIDKVYEEEPFAALAIYLYAASQSWKKIYQPLKIPRTIYLATMNAFTRFIHEHFQVTGSYRFDRGFWIWHYTSGLIFRIGELEYEMTYFPKGYTDLRLEGKQCLSLHIPSDADLSQNKIRDSYESAIRFFELYFPDYHYQVMYTDTWLLSPNLTKWLKKESKICLFAADYRLLSVDEQDDSGVPWIFGRVDAQIHDYPESTSLQRQAKEQLLAGEHIGSGLGILTS</sequence>
<reference evidence="9 13" key="2">
    <citation type="submission" date="2017-12" db="EMBL/GenBank/DDBJ databases">
        <title>A pool of 800 enterococci isolated from chicken carcass rinse samples from New Zealand.</title>
        <authorList>
            <person name="Zhang J."/>
            <person name="Rogers L."/>
            <person name="Midwinter A."/>
            <person name="French N."/>
        </authorList>
    </citation>
    <scope>NUCLEOTIDE SEQUENCE [LARGE SCALE GENOMIC DNA]</scope>
    <source>
        <strain evidence="9 13">EN697</strain>
    </source>
</reference>
<keyword evidence="5" id="KW-0012">Acyltransferase</keyword>
<evidence type="ECO:0000259" key="1">
    <source>
        <dbReference type="Pfam" id="PF18082"/>
    </source>
</evidence>
<dbReference type="EMBL" id="QHGU01000014">
    <property type="protein sequence ID" value="PZM56376.1"/>
    <property type="molecule type" value="Genomic_DNA"/>
</dbReference>
<dbReference type="GO" id="GO:0016746">
    <property type="term" value="F:acyltransferase activity"/>
    <property type="evidence" value="ECO:0007669"/>
    <property type="project" value="UniProtKB-KW"/>
</dbReference>
<reference evidence="3 12" key="4">
    <citation type="submission" date="2018-10" db="EMBL/GenBank/DDBJ databases">
        <title>Escaping from acidified nitrite in gastric host defense: Transcriptomic basis for resistance to free nitrous acid in Enterococcus faecalis.</title>
        <authorList>
            <person name="Yu Z."/>
            <person name="Shi D."/>
            <person name="Liu W."/>
            <person name="Meng F."/>
        </authorList>
    </citation>
    <scope>NUCLEOTIDE SEQUENCE [LARGE SCALE GENOMIC DNA]</scope>
    <source>
        <strain evidence="3 12">JE1</strain>
    </source>
</reference>
<dbReference type="EMBL" id="MVGJ01000067">
    <property type="protein sequence ID" value="OOL80398.1"/>
    <property type="molecule type" value="Genomic_DNA"/>
</dbReference>
<feature type="domain" description="GNAT-like C-terminal" evidence="2">
    <location>
        <begin position="142"/>
        <end position="290"/>
    </location>
</feature>
<reference evidence="6" key="7">
    <citation type="submission" date="2023-03" db="EMBL/GenBank/DDBJ databases">
        <authorList>
            <person name="Shen W."/>
            <person name="Cai J."/>
        </authorList>
    </citation>
    <scope>NUCLEOTIDE SEQUENCE</scope>
    <source>
        <strain evidence="6">B1010-2</strain>
    </source>
</reference>
<dbReference type="InterPro" id="IPR041644">
    <property type="entry name" value="GNAT_C"/>
</dbReference>
<dbReference type="EMBL" id="JAIFOC010000050">
    <property type="protein sequence ID" value="MBX4222558.1"/>
    <property type="molecule type" value="Genomic_DNA"/>
</dbReference>
<evidence type="ECO:0000313" key="5">
    <source>
        <dbReference type="EMBL" id="MBX4222558.1"/>
    </source>
</evidence>
<dbReference type="Proteomes" id="UP001260956">
    <property type="component" value="Unassembled WGS sequence"/>
</dbReference>
<proteinExistence type="predicted"/>
<evidence type="ECO:0000313" key="11">
    <source>
        <dbReference type="Proteomes" id="UP000249070"/>
    </source>
</evidence>
<dbReference type="Proteomes" id="UP000275747">
    <property type="component" value="Chromosome"/>
</dbReference>
<dbReference type="Gene3D" id="3.40.630.120">
    <property type="match status" value="1"/>
</dbReference>
<protein>
    <submittedName>
        <fullName evidence="5">Acyltransferase domain-containing protein</fullName>
    </submittedName>
</protein>
<dbReference type="Proteomes" id="UP001139644">
    <property type="component" value="Unassembled WGS sequence"/>
</dbReference>
<dbReference type="RefSeq" id="WP_002321472.1">
    <property type="nucleotide sequence ID" value="NZ_AP022341.1"/>
</dbReference>
<evidence type="ECO:0000313" key="12">
    <source>
        <dbReference type="Proteomes" id="UP000275747"/>
    </source>
</evidence>
<dbReference type="AlphaFoldDB" id="A0A133CL36"/>
<reference evidence="5" key="6">
    <citation type="journal article" date="2022" name="J. Anim. Sci.">
        <title>Whole genome sequence analyses-based assessment of virulence potential and antimicrobial susceptibilities and resistance of Enterococcus faecium strains isolated from commercial swine and cattle probiotic products.</title>
        <authorList>
            <person name="Shridhar P.B."/>
            <person name="Amachawadi R.G."/>
            <person name="Tokach M."/>
            <person name="Patel I."/>
            <person name="Gangiredla J."/>
            <person name="Mammel M."/>
            <person name="Nagaraja T.G."/>
        </authorList>
    </citation>
    <scope>NUCLEOTIDE SEQUENCE</scope>
    <source>
        <strain evidence="5">EF215</strain>
    </source>
</reference>
<evidence type="ECO:0000259" key="2">
    <source>
        <dbReference type="Pfam" id="PF18164"/>
    </source>
</evidence>
<evidence type="ECO:0000313" key="13">
    <source>
        <dbReference type="Proteomes" id="UP000289562"/>
    </source>
</evidence>
<organism evidence="4 14">
    <name type="scientific">Enterococcus faecium</name>
    <name type="common">Streptococcus faecium</name>
    <dbReference type="NCBI Taxonomy" id="1352"/>
    <lineage>
        <taxon>Bacteria</taxon>
        <taxon>Bacillati</taxon>
        <taxon>Bacillota</taxon>
        <taxon>Bacilli</taxon>
        <taxon>Lactobacillales</taxon>
        <taxon>Enterococcaceae</taxon>
        <taxon>Enterococcus</taxon>
    </lineage>
</organism>
<evidence type="ECO:0000313" key="7">
    <source>
        <dbReference type="EMBL" id="OOL80398.1"/>
    </source>
</evidence>
<dbReference type="Pfam" id="PF18164">
    <property type="entry name" value="GNAT_C"/>
    <property type="match status" value="1"/>
</dbReference>
<dbReference type="Proteomes" id="UP000469871">
    <property type="component" value="Unassembled WGS sequence"/>
</dbReference>